<proteinExistence type="predicted"/>
<name>A0A4C1Z8P6_EUMVA</name>
<evidence type="ECO:0000313" key="2">
    <source>
        <dbReference type="EMBL" id="GBP82975.1"/>
    </source>
</evidence>
<protein>
    <submittedName>
        <fullName evidence="2">Uncharacterized protein</fullName>
    </submittedName>
</protein>
<feature type="region of interest" description="Disordered" evidence="1">
    <location>
        <begin position="36"/>
        <end position="72"/>
    </location>
</feature>
<keyword evidence="3" id="KW-1185">Reference proteome</keyword>
<dbReference type="EMBL" id="BGZK01001597">
    <property type="protein sequence ID" value="GBP82975.1"/>
    <property type="molecule type" value="Genomic_DNA"/>
</dbReference>
<gene>
    <name evidence="2" type="ORF">EVAR_39664_1</name>
</gene>
<comment type="caution">
    <text evidence="2">The sequence shown here is derived from an EMBL/GenBank/DDBJ whole genome shotgun (WGS) entry which is preliminary data.</text>
</comment>
<reference evidence="2 3" key="1">
    <citation type="journal article" date="2019" name="Commun. Biol.">
        <title>The bagworm genome reveals a unique fibroin gene that provides high tensile strength.</title>
        <authorList>
            <person name="Kono N."/>
            <person name="Nakamura H."/>
            <person name="Ohtoshi R."/>
            <person name="Tomita M."/>
            <person name="Numata K."/>
            <person name="Arakawa K."/>
        </authorList>
    </citation>
    <scope>NUCLEOTIDE SEQUENCE [LARGE SCALE GENOMIC DNA]</scope>
</reference>
<dbReference type="AlphaFoldDB" id="A0A4C1Z8P6"/>
<evidence type="ECO:0000313" key="3">
    <source>
        <dbReference type="Proteomes" id="UP000299102"/>
    </source>
</evidence>
<evidence type="ECO:0000256" key="1">
    <source>
        <dbReference type="SAM" id="MobiDB-lite"/>
    </source>
</evidence>
<organism evidence="2 3">
    <name type="scientific">Eumeta variegata</name>
    <name type="common">Bagworm moth</name>
    <name type="synonym">Eumeta japonica</name>
    <dbReference type="NCBI Taxonomy" id="151549"/>
    <lineage>
        <taxon>Eukaryota</taxon>
        <taxon>Metazoa</taxon>
        <taxon>Ecdysozoa</taxon>
        <taxon>Arthropoda</taxon>
        <taxon>Hexapoda</taxon>
        <taxon>Insecta</taxon>
        <taxon>Pterygota</taxon>
        <taxon>Neoptera</taxon>
        <taxon>Endopterygota</taxon>
        <taxon>Lepidoptera</taxon>
        <taxon>Glossata</taxon>
        <taxon>Ditrysia</taxon>
        <taxon>Tineoidea</taxon>
        <taxon>Psychidae</taxon>
        <taxon>Oiketicinae</taxon>
        <taxon>Eumeta</taxon>
    </lineage>
</organism>
<dbReference type="Proteomes" id="UP000299102">
    <property type="component" value="Unassembled WGS sequence"/>
</dbReference>
<sequence length="126" mass="14186">MGRCCLTASSNSASVHWSNQRNRAYELPVMHFRPFSQSHTRRLQETSSSSGLRSERSRYSAHAATAPVARSRRALCTRRTPPRRSVAAYRIAFRVPRGPLPSLLYDRPARCAVVASRNPTWRCGSV</sequence>
<accession>A0A4C1Z8P6</accession>